<dbReference type="Proteomes" id="UP000029723">
    <property type="component" value="Unassembled WGS sequence"/>
</dbReference>
<comment type="caution">
    <text evidence="2">The sequence shown here is derived from an EMBL/GenBank/DDBJ whole genome shotgun (WGS) entry which is preliminary data.</text>
</comment>
<organism evidence="2 3">
    <name type="scientific">Hoylesella timonensis S9-PR14</name>
    <dbReference type="NCBI Taxonomy" id="1401062"/>
    <lineage>
        <taxon>Bacteria</taxon>
        <taxon>Pseudomonadati</taxon>
        <taxon>Bacteroidota</taxon>
        <taxon>Bacteroidia</taxon>
        <taxon>Bacteroidales</taxon>
        <taxon>Prevotellaceae</taxon>
        <taxon>Hoylesella</taxon>
    </lineage>
</organism>
<reference evidence="2 3" key="1">
    <citation type="submission" date="2014-07" db="EMBL/GenBank/DDBJ databases">
        <authorList>
            <person name="McCorrison J."/>
            <person name="Sanka R."/>
            <person name="Torralba M."/>
            <person name="Gillis M."/>
            <person name="Haft D.H."/>
            <person name="Methe B."/>
            <person name="Sutton G."/>
            <person name="Nelson K.E."/>
        </authorList>
    </citation>
    <scope>NUCLEOTIDE SEQUENCE [LARGE SCALE GENOMIC DNA]</scope>
    <source>
        <strain evidence="2 3">S9-PR14</strain>
    </source>
</reference>
<dbReference type="InterPro" id="IPR000182">
    <property type="entry name" value="GNAT_dom"/>
</dbReference>
<feature type="domain" description="N-acetyltransferase" evidence="1">
    <location>
        <begin position="2"/>
        <end position="154"/>
    </location>
</feature>
<evidence type="ECO:0000259" key="1">
    <source>
        <dbReference type="PROSITE" id="PS51186"/>
    </source>
</evidence>
<keyword evidence="2" id="KW-0808">Transferase</keyword>
<evidence type="ECO:0000313" key="3">
    <source>
        <dbReference type="Proteomes" id="UP000029723"/>
    </source>
</evidence>
<dbReference type="PROSITE" id="PS51186">
    <property type="entry name" value="GNAT"/>
    <property type="match status" value="1"/>
</dbReference>
<gene>
    <name evidence="2" type="ORF">HMPREF9304_02725</name>
</gene>
<accession>A0A098YTX9</accession>
<name>A0A098YTX9_9BACT</name>
<dbReference type="GO" id="GO:0016747">
    <property type="term" value="F:acyltransferase activity, transferring groups other than amino-acyl groups"/>
    <property type="evidence" value="ECO:0007669"/>
    <property type="project" value="InterPro"/>
</dbReference>
<dbReference type="Pfam" id="PF00583">
    <property type="entry name" value="Acetyltransf_1"/>
    <property type="match status" value="1"/>
</dbReference>
<sequence>MLHIKEIKKDSKDIELVKRLYVEAFPKVERMSFDSLLLLQRKADVRFLGFYDKNDEFKGLTYTYHHDNLSWLFYFAVMPNERGKGYGTRIIKRLLERYKNERFMIDIEDVDQPASNTEQRKKRYEFYKRMGFIDYGVRKVWPGITYNIMSCGGPVTLEDYNRVYNEFWEIIEPLEESE</sequence>
<dbReference type="OrthoDB" id="9127144at2"/>
<dbReference type="EMBL" id="JRPQ01000055">
    <property type="protein sequence ID" value="KGI22782.1"/>
    <property type="molecule type" value="Genomic_DNA"/>
</dbReference>
<dbReference type="InterPro" id="IPR016181">
    <property type="entry name" value="Acyl_CoA_acyltransferase"/>
</dbReference>
<dbReference type="CDD" id="cd04301">
    <property type="entry name" value="NAT_SF"/>
    <property type="match status" value="1"/>
</dbReference>
<dbReference type="Gene3D" id="3.40.630.30">
    <property type="match status" value="1"/>
</dbReference>
<proteinExistence type="predicted"/>
<protein>
    <submittedName>
        <fullName evidence="2">GNAT family acetyltransferase</fullName>
    </submittedName>
</protein>
<evidence type="ECO:0000313" key="2">
    <source>
        <dbReference type="EMBL" id="KGI22782.1"/>
    </source>
</evidence>
<dbReference type="SUPFAM" id="SSF55729">
    <property type="entry name" value="Acyl-CoA N-acyltransferases (Nat)"/>
    <property type="match status" value="1"/>
</dbReference>
<dbReference type="AlphaFoldDB" id="A0A098YTX9"/>